<evidence type="ECO:0000256" key="3">
    <source>
        <dbReference type="ARBA" id="ARBA00008212"/>
    </source>
</evidence>
<keyword evidence="14" id="KW-1185">Reference proteome</keyword>
<feature type="region of interest" description="Disordered" evidence="11">
    <location>
        <begin position="282"/>
        <end position="322"/>
    </location>
</feature>
<comment type="pathway">
    <text evidence="2">Protein modification; protein sumoylation.</text>
</comment>
<feature type="domain" description="SP-RING-type" evidence="12">
    <location>
        <begin position="219"/>
        <end position="299"/>
    </location>
</feature>
<dbReference type="SUPFAM" id="SSF57850">
    <property type="entry name" value="RING/U-box"/>
    <property type="match status" value="1"/>
</dbReference>
<dbReference type="EMBL" id="KV423929">
    <property type="protein sequence ID" value="KZT60666.1"/>
    <property type="molecule type" value="Genomic_DNA"/>
</dbReference>
<dbReference type="PANTHER" id="PTHR21330">
    <property type="entry name" value="E3 SUMO-PROTEIN LIGASE NSE2"/>
    <property type="match status" value="1"/>
</dbReference>
<dbReference type="PROSITE" id="PS51044">
    <property type="entry name" value="ZF_SP_RING"/>
    <property type="match status" value="1"/>
</dbReference>
<keyword evidence="7" id="KW-0833">Ubl conjugation pathway</keyword>
<dbReference type="GO" id="GO:0016925">
    <property type="term" value="P:protein sumoylation"/>
    <property type="evidence" value="ECO:0007669"/>
    <property type="project" value="UniProtKB-UniPathway"/>
</dbReference>
<comment type="similarity">
    <text evidence="3">Belongs to the NSE2 family.</text>
</comment>
<evidence type="ECO:0000313" key="13">
    <source>
        <dbReference type="EMBL" id="KZT60666.1"/>
    </source>
</evidence>
<keyword evidence="4" id="KW-0808">Transferase</keyword>
<protein>
    <recommendedName>
        <fullName evidence="12">SP-RING-type domain-containing protein</fullName>
    </recommendedName>
</protein>
<dbReference type="GO" id="GO:0000724">
    <property type="term" value="P:double-strand break repair via homologous recombination"/>
    <property type="evidence" value="ECO:0007669"/>
    <property type="project" value="InterPro"/>
</dbReference>
<sequence length="322" mass="35855">MAPRSQRPAAARSSQAGPSRTRTRTRTHSHSHRDSADEAEAEADPPLPQALQPFSRAGWADRPVDPSSERQVKSFLVNWSMPAGDAEEKATGLLADTARALQEAGGDDELAAQLETSIRRMIDAQNLIRAHTDTLDGLRKQLQARKELSNIAEMYAEGVEERYAVYEGKTTRQKYAKEQSYSAFREGVWAGQEGDDNAMPPDFLAKELEREEGDDGGSDEDEIAVGGQTQLLKCPLTLRFLTSCLTSKKCHHSYSREAILDYLRAGNINCPAHGCDQQVAREDLEENKKLERDARRAEQREREADQGLDEEPVEDVDDSMVL</sequence>
<feature type="compositionally biased region" description="Basic residues" evidence="11">
    <location>
        <begin position="21"/>
        <end position="31"/>
    </location>
</feature>
<evidence type="ECO:0000256" key="1">
    <source>
        <dbReference type="ARBA" id="ARBA00004123"/>
    </source>
</evidence>
<feature type="compositionally biased region" description="Low complexity" evidence="11">
    <location>
        <begin position="1"/>
        <end position="20"/>
    </location>
</feature>
<organism evidence="13 14">
    <name type="scientific">Calocera cornea HHB12733</name>
    <dbReference type="NCBI Taxonomy" id="1353952"/>
    <lineage>
        <taxon>Eukaryota</taxon>
        <taxon>Fungi</taxon>
        <taxon>Dikarya</taxon>
        <taxon>Basidiomycota</taxon>
        <taxon>Agaricomycotina</taxon>
        <taxon>Dacrymycetes</taxon>
        <taxon>Dacrymycetales</taxon>
        <taxon>Dacrymycetaceae</taxon>
        <taxon>Calocera</taxon>
    </lineage>
</organism>
<dbReference type="GO" id="GO:0061665">
    <property type="term" value="F:SUMO ligase activity"/>
    <property type="evidence" value="ECO:0007669"/>
    <property type="project" value="TreeGrafter"/>
</dbReference>
<evidence type="ECO:0000256" key="7">
    <source>
        <dbReference type="ARBA" id="ARBA00022786"/>
    </source>
</evidence>
<dbReference type="PANTHER" id="PTHR21330:SF1">
    <property type="entry name" value="E3 SUMO-PROTEIN LIGASE NSE2"/>
    <property type="match status" value="1"/>
</dbReference>
<dbReference type="STRING" id="1353952.A0A165IJS4"/>
<evidence type="ECO:0000259" key="12">
    <source>
        <dbReference type="PROSITE" id="PS51044"/>
    </source>
</evidence>
<dbReference type="AlphaFoldDB" id="A0A165IJS4"/>
<dbReference type="InterPro" id="IPR013083">
    <property type="entry name" value="Znf_RING/FYVE/PHD"/>
</dbReference>
<proteinExistence type="inferred from homology"/>
<evidence type="ECO:0000256" key="8">
    <source>
        <dbReference type="ARBA" id="ARBA00022833"/>
    </source>
</evidence>
<evidence type="ECO:0000256" key="2">
    <source>
        <dbReference type="ARBA" id="ARBA00004718"/>
    </source>
</evidence>
<dbReference type="CDD" id="cd16651">
    <property type="entry name" value="SPL-RING_NSE2"/>
    <property type="match status" value="1"/>
</dbReference>
<feature type="compositionally biased region" description="Basic and acidic residues" evidence="11">
    <location>
        <begin position="282"/>
        <end position="305"/>
    </location>
</feature>
<accession>A0A165IJS4</accession>
<dbReference type="OrthoDB" id="26899at2759"/>
<keyword evidence="9" id="KW-0539">Nucleus</keyword>
<gene>
    <name evidence="13" type="ORF">CALCODRAFT_480556</name>
</gene>
<evidence type="ECO:0000256" key="5">
    <source>
        <dbReference type="ARBA" id="ARBA00022723"/>
    </source>
</evidence>
<evidence type="ECO:0000256" key="4">
    <source>
        <dbReference type="ARBA" id="ARBA00022679"/>
    </source>
</evidence>
<evidence type="ECO:0000256" key="6">
    <source>
        <dbReference type="ARBA" id="ARBA00022771"/>
    </source>
</evidence>
<evidence type="ECO:0000256" key="9">
    <source>
        <dbReference type="ARBA" id="ARBA00023242"/>
    </source>
</evidence>
<keyword evidence="8" id="KW-0862">Zinc</keyword>
<evidence type="ECO:0000256" key="10">
    <source>
        <dbReference type="PROSITE-ProRule" id="PRU00452"/>
    </source>
</evidence>
<evidence type="ECO:0000256" key="11">
    <source>
        <dbReference type="SAM" id="MobiDB-lite"/>
    </source>
</evidence>
<feature type="compositionally biased region" description="Acidic residues" evidence="11">
    <location>
        <begin position="306"/>
        <end position="322"/>
    </location>
</feature>
<dbReference type="InterPro" id="IPR026846">
    <property type="entry name" value="Nse2(Mms21)"/>
</dbReference>
<keyword evidence="6 10" id="KW-0863">Zinc-finger</keyword>
<comment type="subcellular location">
    <subcellularLocation>
        <location evidence="1">Nucleus</location>
    </subcellularLocation>
</comment>
<dbReference type="Proteomes" id="UP000076842">
    <property type="component" value="Unassembled WGS sequence"/>
</dbReference>
<keyword evidence="5" id="KW-0479">Metal-binding</keyword>
<dbReference type="Pfam" id="PF11789">
    <property type="entry name" value="zf-Nse"/>
    <property type="match status" value="1"/>
</dbReference>
<dbReference type="GO" id="GO:0005634">
    <property type="term" value="C:nucleus"/>
    <property type="evidence" value="ECO:0007669"/>
    <property type="project" value="UniProtKB-SubCell"/>
</dbReference>
<dbReference type="GO" id="GO:0030915">
    <property type="term" value="C:Smc5-Smc6 complex"/>
    <property type="evidence" value="ECO:0007669"/>
    <property type="project" value="InterPro"/>
</dbReference>
<dbReference type="InParanoid" id="A0A165IJS4"/>
<evidence type="ECO:0000313" key="14">
    <source>
        <dbReference type="Proteomes" id="UP000076842"/>
    </source>
</evidence>
<reference evidence="13 14" key="1">
    <citation type="journal article" date="2016" name="Mol. Biol. Evol.">
        <title>Comparative Genomics of Early-Diverging Mushroom-Forming Fungi Provides Insights into the Origins of Lignocellulose Decay Capabilities.</title>
        <authorList>
            <person name="Nagy L.G."/>
            <person name="Riley R."/>
            <person name="Tritt A."/>
            <person name="Adam C."/>
            <person name="Daum C."/>
            <person name="Floudas D."/>
            <person name="Sun H."/>
            <person name="Yadav J.S."/>
            <person name="Pangilinan J."/>
            <person name="Larsson K.H."/>
            <person name="Matsuura K."/>
            <person name="Barry K."/>
            <person name="Labutti K."/>
            <person name="Kuo R."/>
            <person name="Ohm R.A."/>
            <person name="Bhattacharya S.S."/>
            <person name="Shirouzu T."/>
            <person name="Yoshinaga Y."/>
            <person name="Martin F.M."/>
            <person name="Grigoriev I.V."/>
            <person name="Hibbett D.S."/>
        </authorList>
    </citation>
    <scope>NUCLEOTIDE SEQUENCE [LARGE SCALE GENOMIC DNA]</scope>
    <source>
        <strain evidence="13 14">HHB12733</strain>
    </source>
</reference>
<dbReference type="FunCoup" id="A0A165IJS4">
    <property type="interactions" value="139"/>
</dbReference>
<name>A0A165IJS4_9BASI</name>
<dbReference type="Gene3D" id="3.30.40.10">
    <property type="entry name" value="Zinc/RING finger domain, C3HC4 (zinc finger)"/>
    <property type="match status" value="1"/>
</dbReference>
<dbReference type="GO" id="GO:0008270">
    <property type="term" value="F:zinc ion binding"/>
    <property type="evidence" value="ECO:0007669"/>
    <property type="project" value="UniProtKB-KW"/>
</dbReference>
<feature type="region of interest" description="Disordered" evidence="11">
    <location>
        <begin position="1"/>
        <end position="67"/>
    </location>
</feature>
<dbReference type="UniPathway" id="UPA00886"/>
<dbReference type="InterPro" id="IPR004181">
    <property type="entry name" value="Znf_MIZ"/>
</dbReference>